<accession>A0A0V1M978</accession>
<reference evidence="2 3" key="1">
    <citation type="submission" date="2015-01" db="EMBL/GenBank/DDBJ databases">
        <title>Evolution of Trichinella species and genotypes.</title>
        <authorList>
            <person name="Korhonen P.K."/>
            <person name="Edoardo P."/>
            <person name="Giuseppe L.R."/>
            <person name="Gasser R.B."/>
        </authorList>
    </citation>
    <scope>NUCLEOTIDE SEQUENCE [LARGE SCALE GENOMIC DNA]</scope>
    <source>
        <strain evidence="2">ISS1980</strain>
    </source>
</reference>
<dbReference type="EMBL" id="JYDO01000169">
    <property type="protein sequence ID" value="KRZ68275.1"/>
    <property type="molecule type" value="Genomic_DNA"/>
</dbReference>
<keyword evidence="1" id="KW-0472">Membrane</keyword>
<dbReference type="AlphaFoldDB" id="A0A0V1M978"/>
<protein>
    <submittedName>
        <fullName evidence="2">Uncharacterized protein</fullName>
    </submittedName>
</protein>
<sequence>MDHDDSRTVDIMNPHGVTRNTHILLTLLMVILYMLIRELLPRRRRRFPGHWAAVRGKIQLSRRKRK</sequence>
<comment type="caution">
    <text evidence="2">The sequence shown here is derived from an EMBL/GenBank/DDBJ whole genome shotgun (WGS) entry which is preliminary data.</text>
</comment>
<feature type="transmembrane region" description="Helical" evidence="1">
    <location>
        <begin position="20"/>
        <end position="36"/>
    </location>
</feature>
<evidence type="ECO:0000256" key="1">
    <source>
        <dbReference type="SAM" id="Phobius"/>
    </source>
</evidence>
<evidence type="ECO:0000313" key="3">
    <source>
        <dbReference type="Proteomes" id="UP000054843"/>
    </source>
</evidence>
<keyword evidence="1" id="KW-1133">Transmembrane helix</keyword>
<gene>
    <name evidence="2" type="ORF">T10_531</name>
</gene>
<organism evidence="2 3">
    <name type="scientific">Trichinella papuae</name>
    <dbReference type="NCBI Taxonomy" id="268474"/>
    <lineage>
        <taxon>Eukaryota</taxon>
        <taxon>Metazoa</taxon>
        <taxon>Ecdysozoa</taxon>
        <taxon>Nematoda</taxon>
        <taxon>Enoplea</taxon>
        <taxon>Dorylaimia</taxon>
        <taxon>Trichinellida</taxon>
        <taxon>Trichinellidae</taxon>
        <taxon>Trichinella</taxon>
    </lineage>
</organism>
<evidence type="ECO:0000313" key="2">
    <source>
        <dbReference type="EMBL" id="KRZ68275.1"/>
    </source>
</evidence>
<keyword evidence="1" id="KW-0812">Transmembrane</keyword>
<proteinExistence type="predicted"/>
<name>A0A0V1M978_9BILA</name>
<keyword evidence="3" id="KW-1185">Reference proteome</keyword>
<dbReference type="Proteomes" id="UP000054843">
    <property type="component" value="Unassembled WGS sequence"/>
</dbReference>